<dbReference type="Proteomes" id="UP000664169">
    <property type="component" value="Unassembled WGS sequence"/>
</dbReference>
<sequence>MDPHTARCLQLSTSIGMPYHQQYRRNAVAAESMNRSRFPVKTGNQSRRPMPQRSASQPAIWMPTANVQQTIQPQSFTPSSATMTFSPQFYHDSPIAQTPAFDAPFYPMQNQDMDLSLKTDGLGMHFLDNDSEFSGITFSTTTDGFEDLVRLNDNEPQWLNTSPLSPDRHSISSASSGDPSSELPDLELSSSLHPQQEFINSIEMPILEEDISTTNFHQDRRARSMSRPPVARSSSNRRFRMTPYPVNHTRSSSVMSHRSAMSYQPTMSMPTTQCCTPVNECDDSFLFNNMHQDPFMEPHNPMEQFFSIEEPMIAPKPMHSYDNFLNSNFDDTVFDAPHPMVLPSSGMGHDACNVRGCNDHSEYADEPDLFGALSEEQSVPPEEDMKPEDPDMEPQEQEVRFEGDLYTPRFVRGHGNKREGYCGLCKPGRWLVLKNSAFWYDKSFTHGISAATGQPFDAPKETRRMSGNPDVWEGLCGTCDEWIALISNKKKGTTWFRHAYKCHNHQKSKEAPKKRRDTVSSRAQSRTRPIKEEMHASSAAIKSEYSQHPQIGNGVQALQTISALI</sequence>
<dbReference type="PANTHER" id="PTHR28125">
    <property type="entry name" value="MEIOTIC EXPRESSION UP-REGULATED PROTEIN 26"/>
    <property type="match status" value="1"/>
</dbReference>
<evidence type="ECO:0000313" key="3">
    <source>
        <dbReference type="EMBL" id="CAF9909321.1"/>
    </source>
</evidence>
<feature type="region of interest" description="Disordered" evidence="1">
    <location>
        <begin position="157"/>
        <end position="188"/>
    </location>
</feature>
<comment type="caution">
    <text evidence="3">The sequence shown here is derived from an EMBL/GenBank/DDBJ whole genome shotgun (WGS) entry which is preliminary data.</text>
</comment>
<feature type="domain" description="Transcription regulator Rua1 C-terminal" evidence="2">
    <location>
        <begin position="403"/>
        <end position="503"/>
    </location>
</feature>
<feature type="compositionally biased region" description="Low complexity" evidence="1">
    <location>
        <begin position="171"/>
        <end position="188"/>
    </location>
</feature>
<proteinExistence type="predicted"/>
<evidence type="ECO:0000256" key="1">
    <source>
        <dbReference type="SAM" id="MobiDB-lite"/>
    </source>
</evidence>
<dbReference type="OrthoDB" id="5595379at2759"/>
<protein>
    <recommendedName>
        <fullName evidence="2">Transcription regulator Rua1 C-terminal domain-containing protein</fullName>
    </recommendedName>
</protein>
<name>A0A8H3EUW4_9LECA</name>
<reference evidence="3" key="1">
    <citation type="submission" date="2021-03" db="EMBL/GenBank/DDBJ databases">
        <authorList>
            <person name="Tagirdzhanova G."/>
        </authorList>
    </citation>
    <scope>NUCLEOTIDE SEQUENCE</scope>
</reference>
<feature type="region of interest" description="Disordered" evidence="1">
    <location>
        <begin position="30"/>
        <end position="56"/>
    </location>
</feature>
<dbReference type="EMBL" id="CAJPDQ010000005">
    <property type="protein sequence ID" value="CAF9909321.1"/>
    <property type="molecule type" value="Genomic_DNA"/>
</dbReference>
<accession>A0A8H3EUW4</accession>
<evidence type="ECO:0000313" key="4">
    <source>
        <dbReference type="Proteomes" id="UP000664169"/>
    </source>
</evidence>
<feature type="region of interest" description="Disordered" evidence="1">
    <location>
        <begin position="506"/>
        <end position="535"/>
    </location>
</feature>
<dbReference type="Pfam" id="PF14616">
    <property type="entry name" value="Rua1_C"/>
    <property type="match status" value="1"/>
</dbReference>
<dbReference type="PANTHER" id="PTHR28125:SF3">
    <property type="entry name" value="TRANSCRIPTION REGULATOR RUA1 C-TERMINAL DOMAIN-CONTAINING PROTEIN"/>
    <property type="match status" value="1"/>
</dbReference>
<organism evidence="3 4">
    <name type="scientific">Gomphillus americanus</name>
    <dbReference type="NCBI Taxonomy" id="1940652"/>
    <lineage>
        <taxon>Eukaryota</taxon>
        <taxon>Fungi</taxon>
        <taxon>Dikarya</taxon>
        <taxon>Ascomycota</taxon>
        <taxon>Pezizomycotina</taxon>
        <taxon>Lecanoromycetes</taxon>
        <taxon>OSLEUM clade</taxon>
        <taxon>Ostropomycetidae</taxon>
        <taxon>Ostropales</taxon>
        <taxon>Graphidaceae</taxon>
        <taxon>Gomphilloideae</taxon>
        <taxon>Gomphillus</taxon>
    </lineage>
</organism>
<feature type="compositionally biased region" description="Basic residues" evidence="1">
    <location>
        <begin position="506"/>
        <end position="516"/>
    </location>
</feature>
<feature type="compositionally biased region" description="Polar residues" evidence="1">
    <location>
        <begin position="42"/>
        <end position="56"/>
    </location>
</feature>
<dbReference type="InterPro" id="IPR028012">
    <property type="entry name" value="Rua1_C"/>
</dbReference>
<evidence type="ECO:0000259" key="2">
    <source>
        <dbReference type="Pfam" id="PF14616"/>
    </source>
</evidence>
<gene>
    <name evidence="3" type="ORF">GOMPHAMPRED_006710</name>
</gene>
<dbReference type="AlphaFoldDB" id="A0A8H3EUW4"/>
<keyword evidence="4" id="KW-1185">Reference proteome</keyword>